<keyword evidence="3" id="KW-0238">DNA-binding</keyword>
<evidence type="ECO:0000313" key="7">
    <source>
        <dbReference type="Proteomes" id="UP000002385"/>
    </source>
</evidence>
<dbReference type="PANTHER" id="PTHR30629">
    <property type="entry name" value="PROPHAGE INTEGRASE"/>
    <property type="match status" value="1"/>
</dbReference>
<dbReference type="InterPro" id="IPR010998">
    <property type="entry name" value="Integrase_recombinase_N"/>
</dbReference>
<dbReference type="KEGG" id="mch:Mchl_1977"/>
<dbReference type="GO" id="GO:0015074">
    <property type="term" value="P:DNA integration"/>
    <property type="evidence" value="ECO:0007669"/>
    <property type="project" value="UniProtKB-KW"/>
</dbReference>
<dbReference type="AlphaFoldDB" id="B7KW12"/>
<dbReference type="InterPro" id="IPR050808">
    <property type="entry name" value="Phage_Integrase"/>
</dbReference>
<dbReference type="Pfam" id="PF13356">
    <property type="entry name" value="Arm-DNA-bind_3"/>
    <property type="match status" value="1"/>
</dbReference>
<keyword evidence="2" id="KW-0229">DNA integration</keyword>
<evidence type="ECO:0000256" key="4">
    <source>
        <dbReference type="SAM" id="MobiDB-lite"/>
    </source>
</evidence>
<dbReference type="Gene3D" id="1.10.150.130">
    <property type="match status" value="1"/>
</dbReference>
<reference evidence="7" key="1">
    <citation type="submission" date="2008-12" db="EMBL/GenBank/DDBJ databases">
        <title>Complete sequence of chromosome of Methylobacterium chloromethanicum CM4.</title>
        <authorList>
            <consortium name="US DOE Joint Genome Institute"/>
            <person name="Lucas S."/>
            <person name="Copeland A."/>
            <person name="Lapidus A."/>
            <person name="Glavina del Rio T."/>
            <person name="Dalin E."/>
            <person name="Tice H."/>
            <person name="Bruce D."/>
            <person name="Goodwin L."/>
            <person name="Pitluck S."/>
            <person name="Chertkov O."/>
            <person name="Brettin T."/>
            <person name="Detter J.C."/>
            <person name="Han C."/>
            <person name="Larimer F."/>
            <person name="Land M."/>
            <person name="Hauser L."/>
            <person name="Kyrpides N."/>
            <person name="Mikhailova N."/>
            <person name="Marx C."/>
            <person name="Richardson P."/>
        </authorList>
    </citation>
    <scope>NUCLEOTIDE SEQUENCE [LARGE SCALE GENOMIC DNA]</scope>
    <source>
        <strain evidence="7">CM4 / NCIMB 13688</strain>
    </source>
</reference>
<dbReference type="InterPro" id="IPR011010">
    <property type="entry name" value="DNA_brk_join_enz"/>
</dbReference>
<reference evidence="6 7" key="2">
    <citation type="journal article" date="2012" name="J. Bacteriol.">
        <title>Complete genome sequences of six strains of the genus Methylobacterium.</title>
        <authorList>
            <person name="Marx C.J."/>
            <person name="Bringel F."/>
            <person name="Chistoserdova L."/>
            <person name="Moulin L."/>
            <person name="Farhan Ul Haque M."/>
            <person name="Fleischman D.E."/>
            <person name="Gruffaz C."/>
            <person name="Jourand P."/>
            <person name="Knief C."/>
            <person name="Lee M.C."/>
            <person name="Muller E.E."/>
            <person name="Nadalig T."/>
            <person name="Peyraud R."/>
            <person name="Roselli S."/>
            <person name="Russ L."/>
            <person name="Goodwin L.A."/>
            <person name="Ivanova N."/>
            <person name="Kyrpides N."/>
            <person name="Lajus A."/>
            <person name="Land M.L."/>
            <person name="Medigue C."/>
            <person name="Mikhailova N."/>
            <person name="Nolan M."/>
            <person name="Woyke T."/>
            <person name="Stolyar S."/>
            <person name="Vorholt J.A."/>
            <person name="Vuilleumier S."/>
        </authorList>
    </citation>
    <scope>NUCLEOTIDE SEQUENCE [LARGE SCALE GENOMIC DNA]</scope>
    <source>
        <strain evidence="7">CM4 / NCIMB 13688</strain>
    </source>
</reference>
<evidence type="ECO:0000259" key="5">
    <source>
        <dbReference type="Pfam" id="PF13356"/>
    </source>
</evidence>
<evidence type="ECO:0000256" key="3">
    <source>
        <dbReference type="ARBA" id="ARBA00023125"/>
    </source>
</evidence>
<accession>B7KW12</accession>
<dbReference type="InterPro" id="IPR025166">
    <property type="entry name" value="Integrase_DNA_bind_dom"/>
</dbReference>
<dbReference type="Proteomes" id="UP000002385">
    <property type="component" value="Chromosome"/>
</dbReference>
<evidence type="ECO:0000256" key="1">
    <source>
        <dbReference type="ARBA" id="ARBA00008857"/>
    </source>
</evidence>
<evidence type="ECO:0000313" key="6">
    <source>
        <dbReference type="EMBL" id="ACK82828.1"/>
    </source>
</evidence>
<sequence length="507" mass="56187">MAKAKKSRGTYLRERVRLTADHTKKAAALIAAGKVEGRGLEFADAGCPGLILRVTPLSAAWLLKTEKATVRLGDMDALPVAAAREAALRSRLALKDGRHPGEDLAIYQQALQHTDDVATAADAAFPDEVHTPSDAHRRKHGPWTWEDLVDEFLAAQLPKKKASWAPQFERHLRYRGFEAIRFMPLCKLDVETLERVRDAIADEVAISSVARAVNQTKAALDWAWRYKRRQSRLGAVAWWESFDIEYVSGTRDHVPTLAELGRTLALAERHRVLGTTRQETTPGTIAALWATVLTAQRTGPLGGTRLDRIIPMPDRPGWQVWTWSADDMKGGKAPRPHALPIPPAAIDVLARFEDPDTDSPYLFPSRMDRRHVTSEGIAGLLDRLQGKSKPSRKPGPGKATRAPTPRTNLFERHGIRPWVPHDARRALGSFLDDEDLGGAASAILAHKTGKKDPEHARLEDVTRKVYAKAQRLDLKARGMEAWVPAVIAAYEREKAALDRAASRPGKR</sequence>
<proteinExistence type="inferred from homology"/>
<feature type="region of interest" description="Disordered" evidence="4">
    <location>
        <begin position="379"/>
        <end position="405"/>
    </location>
</feature>
<feature type="domain" description="Integrase DNA-binding" evidence="5">
    <location>
        <begin position="38"/>
        <end position="102"/>
    </location>
</feature>
<dbReference type="EMBL" id="CP001298">
    <property type="protein sequence ID" value="ACK82828.1"/>
    <property type="molecule type" value="Genomic_DNA"/>
</dbReference>
<dbReference type="PANTHER" id="PTHR30629:SF2">
    <property type="entry name" value="PROPHAGE INTEGRASE INTS-RELATED"/>
    <property type="match status" value="1"/>
</dbReference>
<gene>
    <name evidence="6" type="ordered locus">Mchl_1977</name>
</gene>
<comment type="similarity">
    <text evidence="1">Belongs to the 'phage' integrase family.</text>
</comment>
<name>B7KW12_METC4</name>
<protein>
    <recommendedName>
        <fullName evidence="5">Integrase DNA-binding domain-containing protein</fullName>
    </recommendedName>
</protein>
<dbReference type="RefSeq" id="WP_015950556.1">
    <property type="nucleotide sequence ID" value="NC_011757.1"/>
</dbReference>
<dbReference type="SUPFAM" id="SSF56349">
    <property type="entry name" value="DNA breaking-rejoining enzymes"/>
    <property type="match status" value="1"/>
</dbReference>
<dbReference type="HOGENOM" id="CLU_518448_0_0_5"/>
<organism evidence="6 7">
    <name type="scientific">Methylorubrum extorquens (strain CM4 / NCIMB 13688)</name>
    <name type="common">Methylobacterium extorquens</name>
    <dbReference type="NCBI Taxonomy" id="440085"/>
    <lineage>
        <taxon>Bacteria</taxon>
        <taxon>Pseudomonadati</taxon>
        <taxon>Pseudomonadota</taxon>
        <taxon>Alphaproteobacteria</taxon>
        <taxon>Hyphomicrobiales</taxon>
        <taxon>Methylobacteriaceae</taxon>
        <taxon>Methylorubrum</taxon>
    </lineage>
</organism>
<dbReference type="GO" id="GO:0003677">
    <property type="term" value="F:DNA binding"/>
    <property type="evidence" value="ECO:0007669"/>
    <property type="project" value="UniProtKB-KW"/>
</dbReference>
<evidence type="ECO:0000256" key="2">
    <source>
        <dbReference type="ARBA" id="ARBA00022908"/>
    </source>
</evidence>